<evidence type="ECO:0000256" key="1">
    <source>
        <dbReference type="SAM" id="MobiDB-lite"/>
    </source>
</evidence>
<feature type="region of interest" description="Disordered" evidence="1">
    <location>
        <begin position="37"/>
        <end position="88"/>
    </location>
</feature>
<protein>
    <recommendedName>
        <fullName evidence="2">Paraneoplastic antigen Ma-like C-terminal domain-containing protein</fullName>
    </recommendedName>
</protein>
<dbReference type="PANTHER" id="PTHR23095">
    <property type="entry name" value="PARANEOPLASTIC ANTIGEN"/>
    <property type="match status" value="1"/>
</dbReference>
<reference evidence="3" key="2">
    <citation type="submission" date="2025-09" db="UniProtKB">
        <authorList>
            <consortium name="Ensembl"/>
        </authorList>
    </citation>
    <scope>IDENTIFICATION</scope>
</reference>
<evidence type="ECO:0000259" key="2">
    <source>
        <dbReference type="Pfam" id="PF14893"/>
    </source>
</evidence>
<reference evidence="3" key="1">
    <citation type="submission" date="2025-08" db="UniProtKB">
        <authorList>
            <consortium name="Ensembl"/>
        </authorList>
    </citation>
    <scope>IDENTIFICATION</scope>
</reference>
<name>A0A3Q1ETV5_9TELE</name>
<dbReference type="STRING" id="80966.ENSAPOP00000007558"/>
<dbReference type="Ensembl" id="ENSAPOT00000004751.1">
    <property type="protein sequence ID" value="ENSAPOP00000007558.1"/>
    <property type="gene ID" value="ENSAPOG00000009531.1"/>
</dbReference>
<dbReference type="InParanoid" id="A0A3Q1ETV5"/>
<feature type="region of interest" description="Disordered" evidence="1">
    <location>
        <begin position="114"/>
        <end position="134"/>
    </location>
</feature>
<sequence length="316" mass="35596">MMDVKTMAKLSGKEYGEILQEMMSQINKSIVELNRPAADVNAEEEQLTPPVSVKQSDSPVTNFPSASRSSFVPPDDSNQRGERRSTLNMAASDLTPPEVQRYVVEHVVRSGDGAHSSHRFRTFSGKVPRPAHETDYDTWRSGVELVLRDPAISDLQRTRLIRDSLLPPAADIVKHLSPDTLPGVYLQQLESAYGTVQDGDELYAKFLDTYQDVGEKPSTYLQRLQVALQHAVRRGGVPARDVDKRLLTQFCRGCWDNNLIVELQLKQRKNDPPPFAELLLLLRTEEDQDATKTMRMKQHLGVTKHKISNQAQLVRA</sequence>
<evidence type="ECO:0000313" key="4">
    <source>
        <dbReference type="Proteomes" id="UP000257200"/>
    </source>
</evidence>
<evidence type="ECO:0000313" key="3">
    <source>
        <dbReference type="Ensembl" id="ENSAPOP00000007558.1"/>
    </source>
</evidence>
<dbReference type="GeneTree" id="ENSGT01030000234522"/>
<dbReference type="PANTHER" id="PTHR23095:SF53">
    <property type="entry name" value="ZINC FINGER CCHC DOMAIN-CONTAINING PROTEIN 12-LIKE"/>
    <property type="match status" value="1"/>
</dbReference>
<proteinExistence type="predicted"/>
<dbReference type="AlphaFoldDB" id="A0A3Q1ETV5"/>
<dbReference type="Proteomes" id="UP000257200">
    <property type="component" value="Unplaced"/>
</dbReference>
<accession>A0A3Q1ETV5</accession>
<dbReference type="Pfam" id="PF14893">
    <property type="entry name" value="PNMA"/>
    <property type="match status" value="1"/>
</dbReference>
<dbReference type="InterPro" id="IPR048270">
    <property type="entry name" value="PNMA_C"/>
</dbReference>
<keyword evidence="4" id="KW-1185">Reference proteome</keyword>
<feature type="compositionally biased region" description="Polar residues" evidence="1">
    <location>
        <begin position="53"/>
        <end position="70"/>
    </location>
</feature>
<feature type="domain" description="Paraneoplastic antigen Ma-like C-terminal" evidence="2">
    <location>
        <begin position="123"/>
        <end position="279"/>
    </location>
</feature>
<dbReference type="InterPro" id="IPR026523">
    <property type="entry name" value="PNMA"/>
</dbReference>
<organism evidence="3 4">
    <name type="scientific">Acanthochromis polyacanthus</name>
    <name type="common">spiny chromis</name>
    <dbReference type="NCBI Taxonomy" id="80966"/>
    <lineage>
        <taxon>Eukaryota</taxon>
        <taxon>Metazoa</taxon>
        <taxon>Chordata</taxon>
        <taxon>Craniata</taxon>
        <taxon>Vertebrata</taxon>
        <taxon>Euteleostomi</taxon>
        <taxon>Actinopterygii</taxon>
        <taxon>Neopterygii</taxon>
        <taxon>Teleostei</taxon>
        <taxon>Neoteleostei</taxon>
        <taxon>Acanthomorphata</taxon>
        <taxon>Ovalentaria</taxon>
        <taxon>Pomacentridae</taxon>
        <taxon>Acanthochromis</taxon>
    </lineage>
</organism>